<evidence type="ECO:0000256" key="1">
    <source>
        <dbReference type="ARBA" id="ARBA00001141"/>
    </source>
</evidence>
<evidence type="ECO:0000256" key="9">
    <source>
        <dbReference type="ARBA" id="ARBA00022516"/>
    </source>
</evidence>
<comment type="similarity">
    <text evidence="5 18">Belongs to the 1-acyl-sn-glycerol-3-phosphate acyltransferase family.</text>
</comment>
<sequence>MILSRIKAFYYAIEFVISVVMVVFLMWLFSSKIHAVRRFWAKTQRWLGFYSIEVVGEPKPDTQMIMINHKSMLDIVVLEEIYPKNLCWVAKKEIGDIPIIGKILSIPKMLPVDRSNPRAIVNLLKEAKDRIENDRVIAIFPEGTRAKGNKLLKFQSGAKVIADKLDLKVQSVVVVGSDIMDAKKFSFKNGKIKVIYLNQIDRSDESWLENTRSKMQAVLDIERQKTDIN</sequence>
<evidence type="ECO:0000256" key="17">
    <source>
        <dbReference type="ARBA" id="ARBA00037183"/>
    </source>
</evidence>
<gene>
    <name evidence="21" type="primary">aas</name>
    <name evidence="21" type="ORF">LMG8286_00732</name>
</gene>
<dbReference type="NCBIfam" id="TIGR00530">
    <property type="entry name" value="AGP_acyltrn"/>
    <property type="match status" value="1"/>
</dbReference>
<organism evidence="21 22">
    <name type="scientific">Campylobacter suis</name>
    <dbReference type="NCBI Taxonomy" id="2790657"/>
    <lineage>
        <taxon>Bacteria</taxon>
        <taxon>Pseudomonadati</taxon>
        <taxon>Campylobacterota</taxon>
        <taxon>Epsilonproteobacteria</taxon>
        <taxon>Campylobacterales</taxon>
        <taxon>Campylobacteraceae</taxon>
        <taxon>Campylobacter</taxon>
    </lineage>
</organism>
<evidence type="ECO:0000256" key="16">
    <source>
        <dbReference type="ARBA" id="ARBA00023315"/>
    </source>
</evidence>
<comment type="function">
    <text evidence="17">Converts lysophosphatidic acid (LPA) into phosphatidic acid by incorporating acyl moiety at the 2 position.</text>
</comment>
<keyword evidence="14 18" id="KW-0594">Phospholipid biosynthesis</keyword>
<keyword evidence="22" id="KW-1185">Reference proteome</keyword>
<accession>A0ABM8Q2T3</accession>
<dbReference type="SMART" id="SM00563">
    <property type="entry name" value="PlsC"/>
    <property type="match status" value="1"/>
</dbReference>
<evidence type="ECO:0000256" key="6">
    <source>
        <dbReference type="ARBA" id="ARBA00013211"/>
    </source>
</evidence>
<keyword evidence="21" id="KW-0436">Ligase</keyword>
<protein>
    <recommendedName>
        <fullName evidence="7 18">1-acyl-sn-glycerol-3-phosphate acyltransferase</fullName>
        <ecNumber evidence="6 18">2.3.1.51</ecNumber>
    </recommendedName>
</protein>
<dbReference type="EC" id="2.3.1.51" evidence="6 18"/>
<evidence type="ECO:0000256" key="13">
    <source>
        <dbReference type="ARBA" id="ARBA00023136"/>
    </source>
</evidence>
<dbReference type="GO" id="GO:0008922">
    <property type="term" value="F:long-chain fatty acid [acyl-carrier-protein] ligase activity"/>
    <property type="evidence" value="ECO:0007669"/>
    <property type="project" value="UniProtKB-EC"/>
</dbReference>
<evidence type="ECO:0000256" key="4">
    <source>
        <dbReference type="ARBA" id="ARBA00005189"/>
    </source>
</evidence>
<keyword evidence="13 19" id="KW-0472">Membrane</keyword>
<comment type="domain">
    <text evidence="18">The HXXXXD motif is essential for acyltransferase activity and may constitute the binding site for the phosphate moiety of the glycerol-3-phosphate.</text>
</comment>
<dbReference type="SUPFAM" id="SSF69593">
    <property type="entry name" value="Glycerol-3-phosphate (1)-acyltransferase"/>
    <property type="match status" value="1"/>
</dbReference>
<comment type="catalytic activity">
    <reaction evidence="1 18">
        <text>a 1-acyl-sn-glycero-3-phosphate + an acyl-CoA = a 1,2-diacyl-sn-glycero-3-phosphate + CoA</text>
        <dbReference type="Rhea" id="RHEA:19709"/>
        <dbReference type="ChEBI" id="CHEBI:57287"/>
        <dbReference type="ChEBI" id="CHEBI:57970"/>
        <dbReference type="ChEBI" id="CHEBI:58342"/>
        <dbReference type="ChEBI" id="CHEBI:58608"/>
        <dbReference type="EC" id="2.3.1.51"/>
    </reaction>
</comment>
<evidence type="ECO:0000256" key="7">
    <source>
        <dbReference type="ARBA" id="ARBA00016139"/>
    </source>
</evidence>
<evidence type="ECO:0000256" key="2">
    <source>
        <dbReference type="ARBA" id="ARBA00004417"/>
    </source>
</evidence>
<evidence type="ECO:0000256" key="19">
    <source>
        <dbReference type="SAM" id="Phobius"/>
    </source>
</evidence>
<keyword evidence="8" id="KW-1003">Cell membrane</keyword>
<dbReference type="RefSeq" id="WP_230056502.1">
    <property type="nucleotide sequence ID" value="NZ_CAJHOE010000001.1"/>
</dbReference>
<dbReference type="Pfam" id="PF01553">
    <property type="entry name" value="Acyltransferase"/>
    <property type="match status" value="1"/>
</dbReference>
<keyword evidence="16 18" id="KW-0012">Acyltransferase</keyword>
<keyword evidence="12 18" id="KW-0443">Lipid metabolism</keyword>
<evidence type="ECO:0000256" key="15">
    <source>
        <dbReference type="ARBA" id="ARBA00023264"/>
    </source>
</evidence>
<dbReference type="Proteomes" id="UP000789359">
    <property type="component" value="Unassembled WGS sequence"/>
</dbReference>
<comment type="pathway">
    <text evidence="3">Phospholipid metabolism; CDP-diacylglycerol biosynthesis; CDP-diacylglycerol from sn-glycerol 3-phosphate: step 2/3.</text>
</comment>
<keyword evidence="19" id="KW-1133">Transmembrane helix</keyword>
<evidence type="ECO:0000256" key="8">
    <source>
        <dbReference type="ARBA" id="ARBA00022475"/>
    </source>
</evidence>
<comment type="caution">
    <text evidence="21">The sequence shown here is derived from an EMBL/GenBank/DDBJ whole genome shotgun (WGS) entry which is preliminary data.</text>
</comment>
<evidence type="ECO:0000259" key="20">
    <source>
        <dbReference type="SMART" id="SM00563"/>
    </source>
</evidence>
<name>A0ABM8Q2T3_9BACT</name>
<feature type="domain" description="Phospholipid/glycerol acyltransferase" evidence="20">
    <location>
        <begin position="63"/>
        <end position="177"/>
    </location>
</feature>
<comment type="subcellular location">
    <subcellularLocation>
        <location evidence="2">Cell inner membrane</location>
        <topology evidence="2">Peripheral membrane protein</topology>
    </subcellularLocation>
</comment>
<evidence type="ECO:0000313" key="21">
    <source>
        <dbReference type="EMBL" id="CAD7287101.1"/>
    </source>
</evidence>
<dbReference type="PANTHER" id="PTHR10434:SF59">
    <property type="entry name" value="1-ACYL-SN-GLYCEROL-3-PHOSPHATE ACYLTRANSFERASE"/>
    <property type="match status" value="1"/>
</dbReference>
<evidence type="ECO:0000256" key="18">
    <source>
        <dbReference type="RuleBase" id="RU361267"/>
    </source>
</evidence>
<feature type="transmembrane region" description="Helical" evidence="19">
    <location>
        <begin position="9"/>
        <end position="29"/>
    </location>
</feature>
<evidence type="ECO:0000256" key="14">
    <source>
        <dbReference type="ARBA" id="ARBA00023209"/>
    </source>
</evidence>
<reference evidence="21 22" key="1">
    <citation type="submission" date="2020-11" db="EMBL/GenBank/DDBJ databases">
        <authorList>
            <person name="Peeters C."/>
        </authorList>
    </citation>
    <scope>NUCLEOTIDE SEQUENCE [LARGE SCALE GENOMIC DNA]</scope>
    <source>
        <strain evidence="21 22">LMG 8286</strain>
    </source>
</reference>
<dbReference type="InterPro" id="IPR004552">
    <property type="entry name" value="AGP_acyltrans"/>
</dbReference>
<dbReference type="CDD" id="cd07989">
    <property type="entry name" value="LPLAT_AGPAT-like"/>
    <property type="match status" value="1"/>
</dbReference>
<proteinExistence type="inferred from homology"/>
<keyword evidence="11 18" id="KW-0808">Transferase</keyword>
<evidence type="ECO:0000313" key="22">
    <source>
        <dbReference type="Proteomes" id="UP000789359"/>
    </source>
</evidence>
<evidence type="ECO:0000256" key="10">
    <source>
        <dbReference type="ARBA" id="ARBA00022519"/>
    </source>
</evidence>
<keyword evidence="9 18" id="KW-0444">Lipid biosynthesis</keyword>
<dbReference type="PANTHER" id="PTHR10434">
    <property type="entry name" value="1-ACYL-SN-GLYCEROL-3-PHOSPHATE ACYLTRANSFERASE"/>
    <property type="match status" value="1"/>
</dbReference>
<evidence type="ECO:0000256" key="12">
    <source>
        <dbReference type="ARBA" id="ARBA00023098"/>
    </source>
</evidence>
<comment type="pathway">
    <text evidence="4">Lipid metabolism.</text>
</comment>
<keyword evidence="19" id="KW-0812">Transmembrane</keyword>
<dbReference type="EMBL" id="CAJHOE010000001">
    <property type="protein sequence ID" value="CAD7287101.1"/>
    <property type="molecule type" value="Genomic_DNA"/>
</dbReference>
<dbReference type="InterPro" id="IPR002123">
    <property type="entry name" value="Plipid/glycerol_acylTrfase"/>
</dbReference>
<keyword evidence="15 18" id="KW-1208">Phospholipid metabolism</keyword>
<keyword evidence="10" id="KW-0997">Cell inner membrane</keyword>
<evidence type="ECO:0000256" key="11">
    <source>
        <dbReference type="ARBA" id="ARBA00022679"/>
    </source>
</evidence>
<evidence type="ECO:0000256" key="5">
    <source>
        <dbReference type="ARBA" id="ARBA00008655"/>
    </source>
</evidence>
<evidence type="ECO:0000256" key="3">
    <source>
        <dbReference type="ARBA" id="ARBA00004728"/>
    </source>
</evidence>